<keyword evidence="1" id="KW-0732">Signal</keyword>
<dbReference type="NCBIfam" id="TIGR03939">
    <property type="entry name" value="PGA_TPR_OMP"/>
    <property type="match status" value="1"/>
</dbReference>
<sequence length="691" mass="76377">MHNLITRKAFLVGIAATIIGHTLCNIAHAAPTDTPVAQTLRTRAVNHEQQGEWLAAADLWRRLSALNPGAEDAFRHRVNALSQAGAHHLARQLADEKKHLFSNDERYQFAHKAAALTLGFGKVQRDNQSGAQRFATIDLAIDEQRAIAAEFGEGNPTRFDHLLALRERERNRDALVLFNRMKDDQVPLPLYVRIAAAEAWLTQKQPERARDLLLESLREAGPQSRMPDTELTLAYAYLETEQPDLAIALIDRIVANTPALSNRGLPGIERPNPEYITAAIQAALLRMYADRLDEAEQRLMSLRALAPFNTDVRLAWASLQNARDHRRLAREEFRLVQVDHPASIEAAAGLAEVQLALSDYRSAKTMLAALQESEPDHRAVRHLERQLALRAAPVLRSELTIGHGANAAGAESVLDTSWTSAPLSLFPEDDIRFMMHVSRSQGSLRSATAAGQDTQTVARNRVGSGLAYRSSGLTLDTELNHADGKASATGIVLGLASAISDSWQVNAAFDSNLNTLAAAAYQAGTTARQLRAGVTWSANEARKAGIELSGTDFSDGNLRVGSRLWWSQRWISGPVFKFDTTLSLATSRNRALPTPYFNPVRDQEVALAAKAEWLSWRRYERAFRQRVGVVAGRYSQSGFAGAAMADARYEHEWQVDDALSFSYGAGHGFHPYDGAREQRSYGYVNLNWIMQ</sequence>
<feature type="domain" description="PgaA membrane beta barrel" evidence="2">
    <location>
        <begin position="459"/>
        <end position="688"/>
    </location>
</feature>
<protein>
    <submittedName>
        <fullName evidence="3">Poly-beta-1,6 N-acetyl-D-glucosamine export porin PgaA</fullName>
    </submittedName>
</protein>
<dbReference type="InterPro" id="IPR049003">
    <property type="entry name" value="PgaA_barrel"/>
</dbReference>
<dbReference type="EMBL" id="BAAAZE010000008">
    <property type="protein sequence ID" value="GAA4023281.1"/>
    <property type="molecule type" value="Genomic_DNA"/>
</dbReference>
<feature type="signal peptide" evidence="1">
    <location>
        <begin position="1"/>
        <end position="29"/>
    </location>
</feature>
<dbReference type="SUPFAM" id="SSF48452">
    <property type="entry name" value="TPR-like"/>
    <property type="match status" value="1"/>
</dbReference>
<keyword evidence="4" id="KW-1185">Reference proteome</keyword>
<comment type="caution">
    <text evidence="3">The sequence shown here is derived from an EMBL/GenBank/DDBJ whole genome shotgun (WGS) entry which is preliminary data.</text>
</comment>
<gene>
    <name evidence="3" type="primary">pgaA</name>
    <name evidence="3" type="ORF">GCM10022212_20820</name>
</gene>
<evidence type="ECO:0000256" key="1">
    <source>
        <dbReference type="SAM" id="SignalP"/>
    </source>
</evidence>
<organism evidence="3 4">
    <name type="scientific">Actimicrobium antarcticum</name>
    <dbReference type="NCBI Taxonomy" id="1051899"/>
    <lineage>
        <taxon>Bacteria</taxon>
        <taxon>Pseudomonadati</taxon>
        <taxon>Pseudomonadota</taxon>
        <taxon>Betaproteobacteria</taxon>
        <taxon>Burkholderiales</taxon>
        <taxon>Oxalobacteraceae</taxon>
        <taxon>Actimicrobium</taxon>
    </lineage>
</organism>
<evidence type="ECO:0000259" key="2">
    <source>
        <dbReference type="Pfam" id="PF21197"/>
    </source>
</evidence>
<accession>A0ABP7TA41</accession>
<dbReference type="Gene3D" id="1.25.40.10">
    <property type="entry name" value="Tetratricopeptide repeat domain"/>
    <property type="match status" value="2"/>
</dbReference>
<dbReference type="Proteomes" id="UP001501353">
    <property type="component" value="Unassembled WGS sequence"/>
</dbReference>
<proteinExistence type="predicted"/>
<feature type="chain" id="PRO_5045785280" evidence="1">
    <location>
        <begin position="30"/>
        <end position="691"/>
    </location>
</feature>
<name>A0ABP7TA41_9BURK</name>
<dbReference type="Pfam" id="PF21197">
    <property type="entry name" value="PgaA_barrel"/>
    <property type="match status" value="1"/>
</dbReference>
<evidence type="ECO:0000313" key="4">
    <source>
        <dbReference type="Proteomes" id="UP001501353"/>
    </source>
</evidence>
<reference evidence="4" key="1">
    <citation type="journal article" date="2019" name="Int. J. Syst. Evol. Microbiol.">
        <title>The Global Catalogue of Microorganisms (GCM) 10K type strain sequencing project: providing services to taxonomists for standard genome sequencing and annotation.</title>
        <authorList>
            <consortium name="The Broad Institute Genomics Platform"/>
            <consortium name="The Broad Institute Genome Sequencing Center for Infectious Disease"/>
            <person name="Wu L."/>
            <person name="Ma J."/>
        </authorList>
    </citation>
    <scope>NUCLEOTIDE SEQUENCE [LARGE SCALE GENOMIC DNA]</scope>
    <source>
        <strain evidence="4">JCM 16673</strain>
    </source>
</reference>
<dbReference type="InterPro" id="IPR011990">
    <property type="entry name" value="TPR-like_helical_dom_sf"/>
</dbReference>
<evidence type="ECO:0000313" key="3">
    <source>
        <dbReference type="EMBL" id="GAA4023281.1"/>
    </source>
</evidence>
<dbReference type="InterPro" id="IPR023870">
    <property type="entry name" value="PGA_export_porin_PgaA"/>
</dbReference>
<dbReference type="RefSeq" id="WP_344763237.1">
    <property type="nucleotide sequence ID" value="NZ_BAAAZE010000008.1"/>
</dbReference>